<comment type="caution">
    <text evidence="5">The sequence shown here is derived from an EMBL/GenBank/DDBJ whole genome shotgun (WGS) entry which is preliminary data.</text>
</comment>
<reference evidence="5" key="1">
    <citation type="submission" date="2017-09" db="EMBL/GenBank/DDBJ databases">
        <title>Contemporary evolution of a Lepidopteran species, Heliothis virescens, in response to modern agricultural practices.</title>
        <authorList>
            <person name="Fritz M.L."/>
            <person name="Deyonke A.M."/>
            <person name="Papanicolaou A."/>
            <person name="Micinski S."/>
            <person name="Westbrook J."/>
            <person name="Gould F."/>
        </authorList>
    </citation>
    <scope>NUCLEOTIDE SEQUENCE [LARGE SCALE GENOMIC DNA]</scope>
    <source>
        <strain evidence="5">HvINT-</strain>
        <tissue evidence="5">Whole body</tissue>
    </source>
</reference>
<dbReference type="InterPro" id="IPR034095">
    <property type="entry name" value="NDUF3"/>
</dbReference>
<comment type="similarity">
    <text evidence="4">Belongs to the NDUFAF3 family.</text>
</comment>
<comment type="subcellular location">
    <subcellularLocation>
        <location evidence="1">Mitochondrion</location>
    </subcellularLocation>
</comment>
<dbReference type="InterPro" id="IPR007523">
    <property type="entry name" value="NDUFAF3/AAMDC"/>
</dbReference>
<dbReference type="SUPFAM" id="SSF64076">
    <property type="entry name" value="MTH938-like"/>
    <property type="match status" value="1"/>
</dbReference>
<dbReference type="PANTHER" id="PTHR21192">
    <property type="entry name" value="NUCLEAR PROTEIN E3-3"/>
    <property type="match status" value="1"/>
</dbReference>
<gene>
    <name evidence="5" type="ORF">B5V51_1974</name>
</gene>
<organism evidence="5">
    <name type="scientific">Heliothis virescens</name>
    <name type="common">Tobacco budworm moth</name>
    <dbReference type="NCBI Taxonomy" id="7102"/>
    <lineage>
        <taxon>Eukaryota</taxon>
        <taxon>Metazoa</taxon>
        <taxon>Ecdysozoa</taxon>
        <taxon>Arthropoda</taxon>
        <taxon>Hexapoda</taxon>
        <taxon>Insecta</taxon>
        <taxon>Pterygota</taxon>
        <taxon>Neoptera</taxon>
        <taxon>Endopterygota</taxon>
        <taxon>Lepidoptera</taxon>
        <taxon>Glossata</taxon>
        <taxon>Ditrysia</taxon>
        <taxon>Noctuoidea</taxon>
        <taxon>Noctuidae</taxon>
        <taxon>Heliothinae</taxon>
        <taxon>Heliothis</taxon>
    </lineage>
</organism>
<evidence type="ECO:0000313" key="5">
    <source>
        <dbReference type="EMBL" id="PCG71339.1"/>
    </source>
</evidence>
<sequence>MLSVIRRATLRASTPVLSGVRGKAAYEGEGKTTVRVINQEYDAGLMIDSYATYGFKLNNGLTVLGPMAIFPRTVMSWQVTAAEEVTEQSLKLFRLLEPRIDLLVVGLETGERAAQEGVLRLARALGLNAEVLPTEHACSTFNFLNSEGRSVAAALIPPTNIARVSEDDMLHTKMHYHDVFNKPLMM</sequence>
<keyword evidence="3" id="KW-0496">Mitochondrion</keyword>
<accession>A0A2A4JHQ1</accession>
<dbReference type="GO" id="GO:0005743">
    <property type="term" value="C:mitochondrial inner membrane"/>
    <property type="evidence" value="ECO:0007669"/>
    <property type="project" value="TreeGrafter"/>
</dbReference>
<dbReference type="CDD" id="cd05125">
    <property type="entry name" value="Mth938_2P1-like"/>
    <property type="match status" value="1"/>
</dbReference>
<dbReference type="GO" id="GO:0032981">
    <property type="term" value="P:mitochondrial respiratory chain complex I assembly"/>
    <property type="evidence" value="ECO:0007669"/>
    <property type="project" value="InterPro"/>
</dbReference>
<dbReference type="Gene3D" id="3.40.1230.10">
    <property type="entry name" value="MTH938-like"/>
    <property type="match status" value="1"/>
</dbReference>
<dbReference type="EMBL" id="NWSH01001410">
    <property type="protein sequence ID" value="PCG71339.1"/>
    <property type="molecule type" value="Genomic_DNA"/>
</dbReference>
<dbReference type="PANTHER" id="PTHR21192:SF2">
    <property type="entry name" value="NADH DEHYDROGENASE [UBIQUINONE] 1 ALPHA SUBCOMPLEX ASSEMBLY FACTOR 3"/>
    <property type="match status" value="1"/>
</dbReference>
<evidence type="ECO:0000256" key="4">
    <source>
        <dbReference type="ARBA" id="ARBA00049984"/>
    </source>
</evidence>
<proteinExistence type="inferred from homology"/>
<protein>
    <recommendedName>
        <fullName evidence="2">NADH dehydrogenase [ubiquinone] 1 alpha subcomplex assembly factor 3</fullName>
    </recommendedName>
</protein>
<evidence type="ECO:0000256" key="2">
    <source>
        <dbReference type="ARBA" id="ARBA00021776"/>
    </source>
</evidence>
<dbReference type="STRING" id="7102.A0A2A4JHQ1"/>
<evidence type="ECO:0000256" key="1">
    <source>
        <dbReference type="ARBA" id="ARBA00004173"/>
    </source>
</evidence>
<evidence type="ECO:0000256" key="3">
    <source>
        <dbReference type="ARBA" id="ARBA00023128"/>
    </source>
</evidence>
<dbReference type="Pfam" id="PF04430">
    <property type="entry name" value="DUF498"/>
    <property type="match status" value="1"/>
</dbReference>
<dbReference type="AlphaFoldDB" id="A0A2A4JHQ1"/>
<dbReference type="InterPro" id="IPR036748">
    <property type="entry name" value="MTH938-like_sf"/>
</dbReference>
<name>A0A2A4JHQ1_HELVI</name>